<dbReference type="SUPFAM" id="SSF52402">
    <property type="entry name" value="Adenine nucleotide alpha hydrolases-like"/>
    <property type="match status" value="1"/>
</dbReference>
<evidence type="ECO:0000256" key="2">
    <source>
        <dbReference type="ARBA" id="ARBA00016797"/>
    </source>
</evidence>
<evidence type="ECO:0000259" key="6">
    <source>
        <dbReference type="SMART" id="SM00893"/>
    </source>
</evidence>
<dbReference type="AlphaFoldDB" id="A0A937X937"/>
<gene>
    <name evidence="7" type="ORF">FJY75_06415</name>
</gene>
<dbReference type="InterPro" id="IPR014730">
    <property type="entry name" value="ETF_a/b_N"/>
</dbReference>
<evidence type="ECO:0000256" key="3">
    <source>
        <dbReference type="ARBA" id="ARBA00022448"/>
    </source>
</evidence>
<dbReference type="GO" id="GO:0009055">
    <property type="term" value="F:electron transfer activity"/>
    <property type="evidence" value="ECO:0007669"/>
    <property type="project" value="InterPro"/>
</dbReference>
<organism evidence="7 8">
    <name type="scientific">Eiseniibacteriota bacterium</name>
    <dbReference type="NCBI Taxonomy" id="2212470"/>
    <lineage>
        <taxon>Bacteria</taxon>
        <taxon>Candidatus Eiseniibacteriota</taxon>
    </lineage>
</organism>
<proteinExistence type="inferred from homology"/>
<dbReference type="InterPro" id="IPR012255">
    <property type="entry name" value="ETF_b"/>
</dbReference>
<comment type="caution">
    <text evidence="7">The sequence shown here is derived from an EMBL/GenBank/DDBJ whole genome shotgun (WGS) entry which is preliminary data.</text>
</comment>
<evidence type="ECO:0000256" key="4">
    <source>
        <dbReference type="ARBA" id="ARBA00022982"/>
    </source>
</evidence>
<reference evidence="7" key="1">
    <citation type="submission" date="2019-03" db="EMBL/GenBank/DDBJ databases">
        <title>Lake Tanganyika Metagenome-Assembled Genomes (MAGs).</title>
        <authorList>
            <person name="Tran P."/>
        </authorList>
    </citation>
    <scope>NUCLEOTIDE SEQUENCE</scope>
    <source>
        <strain evidence="7">M_DeepCast_400m_m2_100</strain>
    </source>
</reference>
<dbReference type="CDD" id="cd01714">
    <property type="entry name" value="ETF_beta"/>
    <property type="match status" value="1"/>
</dbReference>
<dbReference type="PANTHER" id="PTHR21294">
    <property type="entry name" value="ELECTRON TRANSFER FLAVOPROTEIN BETA-SUBUNIT"/>
    <property type="match status" value="1"/>
</dbReference>
<protein>
    <recommendedName>
        <fullName evidence="2">Electron transfer flavoprotein subunit beta</fullName>
    </recommendedName>
    <alternativeName>
        <fullName evidence="5">Electron transfer flavoprotein small subunit</fullName>
    </alternativeName>
</protein>
<dbReference type="Proteomes" id="UP000748308">
    <property type="component" value="Unassembled WGS sequence"/>
</dbReference>
<dbReference type="PANTHER" id="PTHR21294:SF8">
    <property type="entry name" value="ELECTRON TRANSFER FLAVOPROTEIN SUBUNIT BETA"/>
    <property type="match status" value="1"/>
</dbReference>
<dbReference type="Gene3D" id="3.40.50.620">
    <property type="entry name" value="HUPs"/>
    <property type="match status" value="1"/>
</dbReference>
<dbReference type="InterPro" id="IPR000049">
    <property type="entry name" value="ET-Flavoprotein_bsu_CS"/>
</dbReference>
<accession>A0A937X937</accession>
<evidence type="ECO:0000313" key="7">
    <source>
        <dbReference type="EMBL" id="MBM3317470.1"/>
    </source>
</evidence>
<dbReference type="InterPro" id="IPR033948">
    <property type="entry name" value="ETF_beta_N"/>
</dbReference>
<dbReference type="Pfam" id="PF01012">
    <property type="entry name" value="ETF"/>
    <property type="match status" value="1"/>
</dbReference>
<dbReference type="PROSITE" id="PS01065">
    <property type="entry name" value="ETF_BETA"/>
    <property type="match status" value="1"/>
</dbReference>
<keyword evidence="3" id="KW-0813">Transport</keyword>
<sequence length="260" mass="27260">MKIAVCVKQVPSSEARVQLAADGKSVALADAEMVVNPYDEFAVEEALRIKEARGGGEVIVVSVGPESAQAEVRKCLAMGADRGIVVQDPALLGGDGLSTARILAAVLAELQPDLVLCGKLTIDVESDLVAVGLAELLGLPHAALVTHIEWTGERTLRARREIEGGREVVELGLPALISVEKGINEPRYASLKGIMAAKRKPIEVARPDLPAERVGPGAAGVRVVAVAPPPERTGGRKFAGEAEVIVSQVVELLRSEAKVL</sequence>
<evidence type="ECO:0000256" key="5">
    <source>
        <dbReference type="ARBA" id="ARBA00042002"/>
    </source>
</evidence>
<feature type="domain" description="Electron transfer flavoprotein alpha/beta-subunit N-terminal" evidence="6">
    <location>
        <begin position="23"/>
        <end position="214"/>
    </location>
</feature>
<name>A0A937X937_UNCEI</name>
<dbReference type="PIRSF" id="PIRSF000090">
    <property type="entry name" value="Beta-ETF"/>
    <property type="match status" value="1"/>
</dbReference>
<comment type="similarity">
    <text evidence="1">Belongs to the ETF beta-subunit/FixA family.</text>
</comment>
<dbReference type="SMART" id="SM00893">
    <property type="entry name" value="ETF"/>
    <property type="match status" value="1"/>
</dbReference>
<evidence type="ECO:0000256" key="1">
    <source>
        <dbReference type="ARBA" id="ARBA00007557"/>
    </source>
</evidence>
<dbReference type="EMBL" id="VGIY01000129">
    <property type="protein sequence ID" value="MBM3317470.1"/>
    <property type="molecule type" value="Genomic_DNA"/>
</dbReference>
<keyword evidence="4" id="KW-0249">Electron transport</keyword>
<dbReference type="InterPro" id="IPR014729">
    <property type="entry name" value="Rossmann-like_a/b/a_fold"/>
</dbReference>
<evidence type="ECO:0000313" key="8">
    <source>
        <dbReference type="Proteomes" id="UP000748308"/>
    </source>
</evidence>